<reference evidence="1 2" key="1">
    <citation type="journal article" date="2018" name="Int. J. Syst. Evol. Microbiol.">
        <title>Parvibium lacunae gen. nov., sp. nov., a new member of the family Alcaligenaceae isolated from a freshwater pond.</title>
        <authorList>
            <person name="Chen W.M."/>
            <person name="Xie P.B."/>
            <person name="Hsu M.Y."/>
            <person name="Sheu S.Y."/>
        </authorList>
    </citation>
    <scope>NUCLEOTIDE SEQUENCE [LARGE SCALE GENOMIC DNA]</scope>
    <source>
        <strain evidence="1 2">KMB9</strain>
    </source>
</reference>
<organism evidence="1 2">
    <name type="scientific">Parvibium lacunae</name>
    <dbReference type="NCBI Taxonomy" id="1888893"/>
    <lineage>
        <taxon>Bacteria</taxon>
        <taxon>Pseudomonadati</taxon>
        <taxon>Pseudomonadota</taxon>
        <taxon>Betaproteobacteria</taxon>
        <taxon>Burkholderiales</taxon>
        <taxon>Alcaligenaceae</taxon>
        <taxon>Parvibium</taxon>
    </lineage>
</organism>
<keyword evidence="2" id="KW-1185">Reference proteome</keyword>
<accession>A0A368L8U8</accession>
<sequence>MKSNKAQFLKENLREGEVYAGIILGNEEPDYHLFLLPGEHTDIQWQSAMDWAKSIGGNLPTQREQSLLFANRKDEFKGSWYWSCETLAKDSSYAWVQGFRSGGQNCCRKNSYGHARAVRRLLVIE</sequence>
<dbReference type="OrthoDB" id="7349818at2"/>
<dbReference type="EMBL" id="QPGB01000001">
    <property type="protein sequence ID" value="RCS59941.1"/>
    <property type="molecule type" value="Genomic_DNA"/>
</dbReference>
<evidence type="ECO:0000313" key="1">
    <source>
        <dbReference type="EMBL" id="RCS59941.1"/>
    </source>
</evidence>
<comment type="caution">
    <text evidence="1">The sequence shown here is derived from an EMBL/GenBank/DDBJ whole genome shotgun (WGS) entry which is preliminary data.</text>
</comment>
<gene>
    <name evidence="1" type="ORF">DU000_03310</name>
</gene>
<name>A0A368L8U8_9BURK</name>
<evidence type="ECO:0000313" key="2">
    <source>
        <dbReference type="Proteomes" id="UP000252357"/>
    </source>
</evidence>
<dbReference type="Proteomes" id="UP000252357">
    <property type="component" value="Unassembled WGS sequence"/>
</dbReference>
<protein>
    <submittedName>
        <fullName evidence="1">DUF1566 domain-containing protein</fullName>
    </submittedName>
</protein>
<dbReference type="AlphaFoldDB" id="A0A368L8U8"/>
<proteinExistence type="predicted"/>